<proteinExistence type="predicted"/>
<dbReference type="Pfam" id="PF22890">
    <property type="entry name" value="TPR_EMC2"/>
    <property type="match status" value="1"/>
</dbReference>
<comment type="caution">
    <text evidence="3">The sequence shown here is derived from an EMBL/GenBank/DDBJ whole genome shotgun (WGS) entry which is preliminary data.</text>
</comment>
<dbReference type="EMBL" id="BFEA01000071">
    <property type="protein sequence ID" value="GBG66235.1"/>
    <property type="molecule type" value="Genomic_DNA"/>
</dbReference>
<dbReference type="InterPro" id="IPR055217">
    <property type="entry name" value="TPR_EMC2"/>
</dbReference>
<feature type="region of interest" description="Disordered" evidence="1">
    <location>
        <begin position="306"/>
        <end position="325"/>
    </location>
</feature>
<name>A0A388K844_CHABU</name>
<dbReference type="STRING" id="69332.A0A388K844"/>
<feature type="domain" description="EMC2 TPR-like" evidence="2">
    <location>
        <begin position="475"/>
        <end position="523"/>
    </location>
</feature>
<keyword evidence="4" id="KW-1185">Reference proteome</keyword>
<evidence type="ECO:0000313" key="4">
    <source>
        <dbReference type="Proteomes" id="UP000265515"/>
    </source>
</evidence>
<evidence type="ECO:0000256" key="1">
    <source>
        <dbReference type="SAM" id="MobiDB-lite"/>
    </source>
</evidence>
<dbReference type="PANTHER" id="PTHR34065:SF1">
    <property type="entry name" value="CELL DIVISION CONTROL PROTEIN 14"/>
    <property type="match status" value="1"/>
</dbReference>
<dbReference type="Gene3D" id="1.25.40.10">
    <property type="entry name" value="Tetratricopeptide repeat domain"/>
    <property type="match status" value="1"/>
</dbReference>
<evidence type="ECO:0000259" key="2">
    <source>
        <dbReference type="Pfam" id="PF22890"/>
    </source>
</evidence>
<dbReference type="AlphaFoldDB" id="A0A388K844"/>
<gene>
    <name evidence="3" type="ORF">CBR_g57838</name>
</gene>
<dbReference type="Proteomes" id="UP000265515">
    <property type="component" value="Unassembled WGS sequence"/>
</dbReference>
<dbReference type="InterPro" id="IPR012535">
    <property type="entry name" value="Cell_div_Cdc14"/>
</dbReference>
<dbReference type="Gene3D" id="1.25.10.10">
    <property type="entry name" value="Leucine-rich Repeat Variant"/>
    <property type="match status" value="1"/>
</dbReference>
<dbReference type="SUPFAM" id="SSF48452">
    <property type="entry name" value="TPR-like"/>
    <property type="match status" value="1"/>
</dbReference>
<dbReference type="PANTHER" id="PTHR34065">
    <property type="entry name" value="CELL DIVISION CONTROL PROTEIN 14"/>
    <property type="match status" value="1"/>
</dbReference>
<dbReference type="SUPFAM" id="SSF48371">
    <property type="entry name" value="ARM repeat"/>
    <property type="match status" value="1"/>
</dbReference>
<dbReference type="OrthoDB" id="5357220at2759"/>
<dbReference type="Gramene" id="GBG66235">
    <property type="protein sequence ID" value="GBG66235"/>
    <property type="gene ID" value="CBR_g57838"/>
</dbReference>
<protein>
    <recommendedName>
        <fullName evidence="2">EMC2 TPR-like domain-containing protein</fullName>
    </recommendedName>
</protein>
<sequence length="589" mass="65733">MELSSPPWVSEEWQGASGLTAMGESLSRQRVVRELTLTLKNGLQNLRAEYPYLRREGLASIARLVSLASRSQEWTTIFWESQNYGEFQIVPALFEKSLSAGCKGWPSPPVLDPISCEPPMPTFIPPDDEEVALALSVLEGVCILDPTSRLLCVQVSAVKRLTDLLSLANPSVQCGSLAALLSLLLDCYINQKEFLRCKGLEKVARILKGRQGYRATRLKCAEFFQLLFGHQVLPQGTENGGRGAETGQRGVFLSDPAKQPQAELQTLLGQEAIQLLAKPVDIERRSQEQLDIGDDHITFADISASHHKVPQRENQGQRRLKAESGSPFAKKFGSQRVRAWREMQVLCGGERGGVGVVISLADWTEQTVGLAVLKEVETLERQLVPLVGKKGGNFSTRQKYFQLVRKNGLRRSELVLRYGLEMLKNAKDRLRLDNDLRNAYEQVGIAAVDCGDLDACMACYMELAKRFPGSTRVRLLEGLIFEAKGFWSKADGLYNELMDLAPDNQQLYKRNISIVEAQGNLAETGNAQHLHLSFPLEGRHGSMEKTRQCLHYRADVQASSLLFRRARSVGCQTDRTLFFTLAMLTYCTQ</sequence>
<dbReference type="InterPro" id="IPR011990">
    <property type="entry name" value="TPR-like_helical_dom_sf"/>
</dbReference>
<dbReference type="Pfam" id="PF08045">
    <property type="entry name" value="CDC14"/>
    <property type="match status" value="1"/>
</dbReference>
<evidence type="ECO:0000313" key="3">
    <source>
        <dbReference type="EMBL" id="GBG66235.1"/>
    </source>
</evidence>
<organism evidence="3 4">
    <name type="scientific">Chara braunii</name>
    <name type="common">Braun's stonewort</name>
    <dbReference type="NCBI Taxonomy" id="69332"/>
    <lineage>
        <taxon>Eukaryota</taxon>
        <taxon>Viridiplantae</taxon>
        <taxon>Streptophyta</taxon>
        <taxon>Charophyceae</taxon>
        <taxon>Charales</taxon>
        <taxon>Characeae</taxon>
        <taxon>Chara</taxon>
    </lineage>
</organism>
<reference evidence="3 4" key="1">
    <citation type="journal article" date="2018" name="Cell">
        <title>The Chara Genome: Secondary Complexity and Implications for Plant Terrestrialization.</title>
        <authorList>
            <person name="Nishiyama T."/>
            <person name="Sakayama H."/>
            <person name="Vries J.D."/>
            <person name="Buschmann H."/>
            <person name="Saint-Marcoux D."/>
            <person name="Ullrich K.K."/>
            <person name="Haas F.B."/>
            <person name="Vanderstraeten L."/>
            <person name="Becker D."/>
            <person name="Lang D."/>
            <person name="Vosolsobe S."/>
            <person name="Rombauts S."/>
            <person name="Wilhelmsson P.K.I."/>
            <person name="Janitza P."/>
            <person name="Kern R."/>
            <person name="Heyl A."/>
            <person name="Rumpler F."/>
            <person name="Villalobos L.I.A.C."/>
            <person name="Clay J.M."/>
            <person name="Skokan R."/>
            <person name="Toyoda A."/>
            <person name="Suzuki Y."/>
            <person name="Kagoshima H."/>
            <person name="Schijlen E."/>
            <person name="Tajeshwar N."/>
            <person name="Catarino B."/>
            <person name="Hetherington A.J."/>
            <person name="Saltykova A."/>
            <person name="Bonnot C."/>
            <person name="Breuninger H."/>
            <person name="Symeonidi A."/>
            <person name="Radhakrishnan G.V."/>
            <person name="Van Nieuwerburgh F."/>
            <person name="Deforce D."/>
            <person name="Chang C."/>
            <person name="Karol K.G."/>
            <person name="Hedrich R."/>
            <person name="Ulvskov P."/>
            <person name="Glockner G."/>
            <person name="Delwiche C.F."/>
            <person name="Petrasek J."/>
            <person name="Van de Peer Y."/>
            <person name="Friml J."/>
            <person name="Beilby M."/>
            <person name="Dolan L."/>
            <person name="Kohara Y."/>
            <person name="Sugano S."/>
            <person name="Fujiyama A."/>
            <person name="Delaux P.-M."/>
            <person name="Quint M."/>
            <person name="TheiBen G."/>
            <person name="Hagemann M."/>
            <person name="Harholt J."/>
            <person name="Dunand C."/>
            <person name="Zachgo S."/>
            <person name="Langdale J."/>
            <person name="Maumus F."/>
            <person name="Straeten D.V.D."/>
            <person name="Gould S.B."/>
            <person name="Rensing S.A."/>
        </authorList>
    </citation>
    <scope>NUCLEOTIDE SEQUENCE [LARGE SCALE GENOMIC DNA]</scope>
    <source>
        <strain evidence="3 4">S276</strain>
    </source>
</reference>
<accession>A0A388K844</accession>
<dbReference type="InterPro" id="IPR016024">
    <property type="entry name" value="ARM-type_fold"/>
</dbReference>
<dbReference type="InterPro" id="IPR011989">
    <property type="entry name" value="ARM-like"/>
</dbReference>